<dbReference type="AlphaFoldDB" id="A0A835YY38"/>
<feature type="compositionally biased region" description="Low complexity" evidence="1">
    <location>
        <begin position="32"/>
        <end position="47"/>
    </location>
</feature>
<reference evidence="2" key="1">
    <citation type="submission" date="2021-02" db="EMBL/GenBank/DDBJ databases">
        <title>First Annotated Genome of the Yellow-green Alga Tribonema minus.</title>
        <authorList>
            <person name="Mahan K.M."/>
        </authorList>
    </citation>
    <scope>NUCLEOTIDE SEQUENCE</scope>
    <source>
        <strain evidence="2">UTEX B ZZ1240</strain>
    </source>
</reference>
<gene>
    <name evidence="2" type="ORF">JKP88DRAFT_319310</name>
</gene>
<dbReference type="EMBL" id="JAFCMP010000257">
    <property type="protein sequence ID" value="KAG5182182.1"/>
    <property type="molecule type" value="Genomic_DNA"/>
</dbReference>
<name>A0A835YY38_9STRA</name>
<protein>
    <submittedName>
        <fullName evidence="2">Uncharacterized protein</fullName>
    </submittedName>
</protein>
<proteinExistence type="predicted"/>
<comment type="caution">
    <text evidence="2">The sequence shown here is derived from an EMBL/GenBank/DDBJ whole genome shotgun (WGS) entry which is preliminary data.</text>
</comment>
<organism evidence="2 3">
    <name type="scientific">Tribonema minus</name>
    <dbReference type="NCBI Taxonomy" id="303371"/>
    <lineage>
        <taxon>Eukaryota</taxon>
        <taxon>Sar</taxon>
        <taxon>Stramenopiles</taxon>
        <taxon>Ochrophyta</taxon>
        <taxon>PX clade</taxon>
        <taxon>Xanthophyceae</taxon>
        <taxon>Tribonematales</taxon>
        <taxon>Tribonemataceae</taxon>
        <taxon>Tribonema</taxon>
    </lineage>
</organism>
<sequence>MGLCESCCGRGLKYEALDSNHKRSTPGSGDSQQQQANAARENAVAKPASQLIARGNGSAKAQTASVLPADAAATATGNRAGTAASAAAAATVAGGSKPSVLAAAAAGGAARASVKGYGTAQAGYQPNGAATTSTAPAMRSAGPRAHYGYQQPQAAYQQQNYQYRPGARPAGSAYSAMATGYAGGRAAPSGAGVAASTFMRSAQPGAGGRGMPGHDSVATVLGWRLQYAVDLM</sequence>
<feature type="region of interest" description="Disordered" evidence="1">
    <location>
        <begin position="19"/>
        <end position="47"/>
    </location>
</feature>
<feature type="compositionally biased region" description="Polar residues" evidence="1">
    <location>
        <begin position="123"/>
        <end position="135"/>
    </location>
</feature>
<dbReference type="Proteomes" id="UP000664859">
    <property type="component" value="Unassembled WGS sequence"/>
</dbReference>
<keyword evidence="3" id="KW-1185">Reference proteome</keyword>
<accession>A0A835YY38</accession>
<evidence type="ECO:0000313" key="3">
    <source>
        <dbReference type="Proteomes" id="UP000664859"/>
    </source>
</evidence>
<evidence type="ECO:0000256" key="1">
    <source>
        <dbReference type="SAM" id="MobiDB-lite"/>
    </source>
</evidence>
<feature type="region of interest" description="Disordered" evidence="1">
    <location>
        <begin position="123"/>
        <end position="142"/>
    </location>
</feature>
<evidence type="ECO:0000313" key="2">
    <source>
        <dbReference type="EMBL" id="KAG5182182.1"/>
    </source>
</evidence>